<dbReference type="GO" id="GO:0008324">
    <property type="term" value="F:monoatomic cation transmembrane transporter activity"/>
    <property type="evidence" value="ECO:0007669"/>
    <property type="project" value="InterPro"/>
</dbReference>
<keyword evidence="5 6" id="KW-0472">Membrane</keyword>
<evidence type="ECO:0000256" key="5">
    <source>
        <dbReference type="ARBA" id="ARBA00023136"/>
    </source>
</evidence>
<keyword evidence="4 6" id="KW-1133">Transmembrane helix</keyword>
<evidence type="ECO:0000313" key="7">
    <source>
        <dbReference type="EMBL" id="SVA17113.1"/>
    </source>
</evidence>
<evidence type="ECO:0000256" key="2">
    <source>
        <dbReference type="ARBA" id="ARBA00022475"/>
    </source>
</evidence>
<dbReference type="PANTHER" id="PTHR34584">
    <property type="entry name" value="NA(+)/H(+) ANTIPORTER SUBUNIT E1"/>
    <property type="match status" value="1"/>
</dbReference>
<gene>
    <name evidence="7" type="ORF">METZ01_LOCUS69967</name>
</gene>
<evidence type="ECO:0000256" key="1">
    <source>
        <dbReference type="ARBA" id="ARBA00004651"/>
    </source>
</evidence>
<dbReference type="InterPro" id="IPR002758">
    <property type="entry name" value="Cation_antiport_E"/>
</dbReference>
<feature type="transmembrane region" description="Helical" evidence="6">
    <location>
        <begin position="6"/>
        <end position="22"/>
    </location>
</feature>
<evidence type="ECO:0008006" key="8">
    <source>
        <dbReference type="Google" id="ProtNLM"/>
    </source>
</evidence>
<evidence type="ECO:0000256" key="6">
    <source>
        <dbReference type="SAM" id="Phobius"/>
    </source>
</evidence>
<dbReference type="EMBL" id="UINC01004824">
    <property type="protein sequence ID" value="SVA17113.1"/>
    <property type="molecule type" value="Genomic_DNA"/>
</dbReference>
<organism evidence="7">
    <name type="scientific">marine metagenome</name>
    <dbReference type="NCBI Taxonomy" id="408172"/>
    <lineage>
        <taxon>unclassified sequences</taxon>
        <taxon>metagenomes</taxon>
        <taxon>ecological metagenomes</taxon>
    </lineage>
</organism>
<name>A0A381TSS8_9ZZZZ</name>
<keyword evidence="2" id="KW-1003">Cell membrane</keyword>
<dbReference type="PIRSF" id="PIRSF019239">
    <property type="entry name" value="MrpE"/>
    <property type="match status" value="1"/>
</dbReference>
<keyword evidence="3 6" id="KW-0812">Transmembrane</keyword>
<comment type="subcellular location">
    <subcellularLocation>
        <location evidence="1">Cell membrane</location>
        <topology evidence="1">Multi-pass membrane protein</topology>
    </subcellularLocation>
</comment>
<dbReference type="GO" id="GO:0005886">
    <property type="term" value="C:plasma membrane"/>
    <property type="evidence" value="ECO:0007669"/>
    <property type="project" value="UniProtKB-SubCell"/>
</dbReference>
<protein>
    <recommendedName>
        <fullName evidence="8">Cation transporter</fullName>
    </recommendedName>
</protein>
<sequence length="164" mass="18098">VAVLRAFGLGAILFIFWLLLSGHYTPMLIGFGLGSCGLIVYLAMRMDVVDHEGVPLQLGGRFWVYFPWLMKEIFIANVNVARVILNPKLPISPVVTHFRASQKSDLGKTIYANSITLTPGTITTSIEGQDLEIHALTLKDIDGREEDEMDHRVSWVESGSGGIL</sequence>
<dbReference type="Pfam" id="PF01899">
    <property type="entry name" value="MNHE"/>
    <property type="match status" value="1"/>
</dbReference>
<proteinExistence type="predicted"/>
<accession>A0A381TSS8</accession>
<dbReference type="PANTHER" id="PTHR34584:SF1">
    <property type="entry name" value="NA(+)_H(+) ANTIPORTER SUBUNIT E1"/>
    <property type="match status" value="1"/>
</dbReference>
<evidence type="ECO:0000256" key="3">
    <source>
        <dbReference type="ARBA" id="ARBA00022692"/>
    </source>
</evidence>
<feature type="non-terminal residue" evidence="7">
    <location>
        <position position="1"/>
    </location>
</feature>
<reference evidence="7" key="1">
    <citation type="submission" date="2018-05" db="EMBL/GenBank/DDBJ databases">
        <authorList>
            <person name="Lanie J.A."/>
            <person name="Ng W.-L."/>
            <person name="Kazmierczak K.M."/>
            <person name="Andrzejewski T.M."/>
            <person name="Davidsen T.M."/>
            <person name="Wayne K.J."/>
            <person name="Tettelin H."/>
            <person name="Glass J.I."/>
            <person name="Rusch D."/>
            <person name="Podicherti R."/>
            <person name="Tsui H.-C.T."/>
            <person name="Winkler M.E."/>
        </authorList>
    </citation>
    <scope>NUCLEOTIDE SEQUENCE</scope>
</reference>
<dbReference type="AlphaFoldDB" id="A0A381TSS8"/>
<evidence type="ECO:0000256" key="4">
    <source>
        <dbReference type="ARBA" id="ARBA00022989"/>
    </source>
</evidence>